<comment type="caution">
    <text evidence="2">The sequence shown here is derived from an EMBL/GenBank/DDBJ whole genome shotgun (WGS) entry which is preliminary data.</text>
</comment>
<organism evidence="2 3">
    <name type="scientific">Hydrocarboniphaga effusa AP103</name>
    <dbReference type="NCBI Taxonomy" id="1172194"/>
    <lineage>
        <taxon>Bacteria</taxon>
        <taxon>Pseudomonadati</taxon>
        <taxon>Pseudomonadota</taxon>
        <taxon>Gammaproteobacteria</taxon>
        <taxon>Nevskiales</taxon>
        <taxon>Nevskiaceae</taxon>
        <taxon>Hydrocarboniphaga</taxon>
    </lineage>
</organism>
<sequence>MQWSASATNQQNLQAQNDLPAHEGHGVNVSDRQISRP</sequence>
<evidence type="ECO:0000313" key="2">
    <source>
        <dbReference type="EMBL" id="EIT70455.1"/>
    </source>
</evidence>
<evidence type="ECO:0000256" key="1">
    <source>
        <dbReference type="SAM" id="MobiDB-lite"/>
    </source>
</evidence>
<gene>
    <name evidence="2" type="ORF">WQQ_05920</name>
</gene>
<protein>
    <submittedName>
        <fullName evidence="2">Uncharacterized protein</fullName>
    </submittedName>
</protein>
<feature type="compositionally biased region" description="Polar residues" evidence="1">
    <location>
        <begin position="1"/>
        <end position="17"/>
    </location>
</feature>
<dbReference type="Proteomes" id="UP000003704">
    <property type="component" value="Unassembled WGS sequence"/>
</dbReference>
<keyword evidence="3" id="KW-1185">Reference proteome</keyword>
<reference evidence="2 3" key="1">
    <citation type="journal article" date="2012" name="J. Bacteriol.">
        <title>Genome Sequence of n-Alkane-Degrading Hydrocarboniphaga effusa Strain AP103T (ATCC BAA-332T).</title>
        <authorList>
            <person name="Chang H.K."/>
            <person name="Zylstra G.J."/>
            <person name="Chae J.C."/>
        </authorList>
    </citation>
    <scope>NUCLEOTIDE SEQUENCE [LARGE SCALE GENOMIC DNA]</scope>
    <source>
        <strain evidence="2 3">AP103</strain>
    </source>
</reference>
<name>I8T9Z3_9GAMM</name>
<evidence type="ECO:0000313" key="3">
    <source>
        <dbReference type="Proteomes" id="UP000003704"/>
    </source>
</evidence>
<dbReference type="AlphaFoldDB" id="I8T9Z3"/>
<accession>I8T9Z3</accession>
<dbReference type="EMBL" id="AKGD01000001">
    <property type="protein sequence ID" value="EIT70455.1"/>
    <property type="molecule type" value="Genomic_DNA"/>
</dbReference>
<proteinExistence type="predicted"/>
<feature type="region of interest" description="Disordered" evidence="1">
    <location>
        <begin position="1"/>
        <end position="37"/>
    </location>
</feature>